<evidence type="ECO:0008006" key="4">
    <source>
        <dbReference type="Google" id="ProtNLM"/>
    </source>
</evidence>
<dbReference type="STRING" id="1802479.A2Y68_01315"/>
<evidence type="ECO:0000313" key="2">
    <source>
        <dbReference type="EMBL" id="OGM10071.1"/>
    </source>
</evidence>
<dbReference type="AlphaFoldDB" id="A0A1F7X519"/>
<gene>
    <name evidence="2" type="ORF">A2Y68_01315</name>
</gene>
<accession>A0A1F7X519</accession>
<dbReference type="EMBL" id="MGFR01000001">
    <property type="protein sequence ID" value="OGM10071.1"/>
    <property type="molecule type" value="Genomic_DNA"/>
</dbReference>
<dbReference type="Proteomes" id="UP000176778">
    <property type="component" value="Unassembled WGS sequence"/>
</dbReference>
<proteinExistence type="predicted"/>
<evidence type="ECO:0000313" key="3">
    <source>
        <dbReference type="Proteomes" id="UP000176778"/>
    </source>
</evidence>
<organism evidence="2 3">
    <name type="scientific">Candidatus Woesebacteria bacterium RBG_13_46_13</name>
    <dbReference type="NCBI Taxonomy" id="1802479"/>
    <lineage>
        <taxon>Bacteria</taxon>
        <taxon>Candidatus Woeseibacteriota</taxon>
    </lineage>
</organism>
<protein>
    <recommendedName>
        <fullName evidence="4">UVR domain-containing protein</fullName>
    </recommendedName>
</protein>
<reference evidence="2 3" key="1">
    <citation type="journal article" date="2016" name="Nat. Commun.">
        <title>Thousands of microbial genomes shed light on interconnected biogeochemical processes in an aquifer system.</title>
        <authorList>
            <person name="Anantharaman K."/>
            <person name="Brown C.T."/>
            <person name="Hug L.A."/>
            <person name="Sharon I."/>
            <person name="Castelle C.J."/>
            <person name="Probst A.J."/>
            <person name="Thomas B.C."/>
            <person name="Singh A."/>
            <person name="Wilkins M.J."/>
            <person name="Karaoz U."/>
            <person name="Brodie E.L."/>
            <person name="Williams K.H."/>
            <person name="Hubbard S.S."/>
            <person name="Banfield J.F."/>
        </authorList>
    </citation>
    <scope>NUCLEOTIDE SEQUENCE [LARGE SCALE GENOMIC DNA]</scope>
</reference>
<name>A0A1F7X519_9BACT</name>
<evidence type="ECO:0000256" key="1">
    <source>
        <dbReference type="SAM" id="MobiDB-lite"/>
    </source>
</evidence>
<comment type="caution">
    <text evidence="2">The sequence shown here is derived from an EMBL/GenBank/DDBJ whole genome shotgun (WGS) entry which is preliminary data.</text>
</comment>
<feature type="region of interest" description="Disordered" evidence="1">
    <location>
        <begin position="34"/>
        <end position="61"/>
    </location>
</feature>
<sequence length="61" mass="7070">MVESPMGNREIEAYRRVEQLLMEEALEMKFPPEEARRQTQKLLEPMAPTASIQEQPLKKAA</sequence>